<feature type="compositionally biased region" description="Low complexity" evidence="1">
    <location>
        <begin position="155"/>
        <end position="171"/>
    </location>
</feature>
<evidence type="ECO:0000256" key="1">
    <source>
        <dbReference type="SAM" id="MobiDB-lite"/>
    </source>
</evidence>
<dbReference type="EMBL" id="CAKOGL010000018">
    <property type="protein sequence ID" value="CAH2097931.1"/>
    <property type="molecule type" value="Genomic_DNA"/>
</dbReference>
<dbReference type="AlphaFoldDB" id="A0AAU9UFW7"/>
<feature type="compositionally biased region" description="Basic and acidic residues" evidence="1">
    <location>
        <begin position="61"/>
        <end position="77"/>
    </location>
</feature>
<dbReference type="Pfam" id="PF07530">
    <property type="entry name" value="PRE_C2HC"/>
    <property type="match status" value="1"/>
</dbReference>
<sequence>MDPFEGITVKDIIEALRATMPEALKRVEGFFVARAAAGAAHPTPAAGPSEATSQTMEVESASEHSESEAESETDRETVTGSEYDSDETVTSARSSSNKDNDGFKPVVHKKRKAKDPSKSPPPTKKRLAPTARRSCVAPPPAVLDSPASPDPPAASAPNLAAPLSPAAQQSTPPTPAADSQPRVKAPPPVFIQDKTSWDRVSRLLSEKRIHFTHARSTAQGIRVLVQDSTTHRRLTAFLRLEGISFHTYALEEEKQLRVVIRGVPKEIPVSSITEDLNRQNLPAREVHRMYHPRTKLPYDLVLVVLDLSPEGKGIFAITKVCQLSGIQVEVPKNRGAPGQCHRCQLYGHSARHCHAKPRCVKCTGDHGTSDCPRKARDPEIPPSCVLCNTQGHPANYRGCSKAPKRSSKKAQPSRSASRPRQQPAQAAKEASKAPTNAPQPSQPPKAPSSAPQAKPLGAWAKPLPMVRKPTAKSAPKAPAPPQPQPGSVSASELSTFLNGMMEFISGFKTLVERNTGAIHS</sequence>
<dbReference type="SMART" id="SM00596">
    <property type="entry name" value="PRE_C2HC"/>
    <property type="match status" value="1"/>
</dbReference>
<dbReference type="Proteomes" id="UP001153954">
    <property type="component" value="Unassembled WGS sequence"/>
</dbReference>
<accession>A0AAU9UFW7</accession>
<keyword evidence="4" id="KW-1185">Reference proteome</keyword>
<gene>
    <name evidence="3" type="ORF">EEDITHA_LOCUS13096</name>
</gene>
<feature type="compositionally biased region" description="Low complexity" evidence="1">
    <location>
        <begin position="38"/>
        <end position="48"/>
    </location>
</feature>
<comment type="caution">
    <text evidence="3">The sequence shown here is derived from an EMBL/GenBank/DDBJ whole genome shotgun (WGS) entry which is preliminary data.</text>
</comment>
<evidence type="ECO:0000313" key="3">
    <source>
        <dbReference type="EMBL" id="CAH2097931.1"/>
    </source>
</evidence>
<reference evidence="3" key="1">
    <citation type="submission" date="2022-03" db="EMBL/GenBank/DDBJ databases">
        <authorList>
            <person name="Tunstrom K."/>
        </authorList>
    </citation>
    <scope>NUCLEOTIDE SEQUENCE</scope>
</reference>
<dbReference type="PANTHER" id="PTHR33273:SF2">
    <property type="entry name" value="ENDONUCLEASE_EXONUCLEASE_PHOSPHATASE DOMAIN-CONTAINING PROTEIN"/>
    <property type="match status" value="1"/>
</dbReference>
<protein>
    <recommendedName>
        <fullName evidence="2">Pre-C2HC domain-containing protein</fullName>
    </recommendedName>
</protein>
<feature type="compositionally biased region" description="Low complexity" evidence="1">
    <location>
        <begin position="410"/>
        <end position="427"/>
    </location>
</feature>
<dbReference type="PANTHER" id="PTHR33273">
    <property type="entry name" value="DOMAIN-CONTAINING PROTEIN, PUTATIVE-RELATED"/>
    <property type="match status" value="1"/>
</dbReference>
<name>A0AAU9UFW7_EUPED</name>
<dbReference type="InterPro" id="IPR006579">
    <property type="entry name" value="Pre_C2HC_dom"/>
</dbReference>
<organism evidence="3 4">
    <name type="scientific">Euphydryas editha</name>
    <name type="common">Edith's checkerspot</name>
    <dbReference type="NCBI Taxonomy" id="104508"/>
    <lineage>
        <taxon>Eukaryota</taxon>
        <taxon>Metazoa</taxon>
        <taxon>Ecdysozoa</taxon>
        <taxon>Arthropoda</taxon>
        <taxon>Hexapoda</taxon>
        <taxon>Insecta</taxon>
        <taxon>Pterygota</taxon>
        <taxon>Neoptera</taxon>
        <taxon>Endopterygota</taxon>
        <taxon>Lepidoptera</taxon>
        <taxon>Glossata</taxon>
        <taxon>Ditrysia</taxon>
        <taxon>Papilionoidea</taxon>
        <taxon>Nymphalidae</taxon>
        <taxon>Nymphalinae</taxon>
        <taxon>Euphydryas</taxon>
    </lineage>
</organism>
<feature type="domain" description="Pre-C2HC" evidence="2">
    <location>
        <begin position="269"/>
        <end position="338"/>
    </location>
</feature>
<feature type="compositionally biased region" description="Polar residues" evidence="1">
    <location>
        <begin position="78"/>
        <end position="95"/>
    </location>
</feature>
<proteinExistence type="predicted"/>
<feature type="region of interest" description="Disordered" evidence="1">
    <location>
        <begin position="396"/>
        <end position="491"/>
    </location>
</feature>
<feature type="region of interest" description="Disordered" evidence="1">
    <location>
        <begin position="38"/>
        <end position="190"/>
    </location>
</feature>
<evidence type="ECO:0000259" key="2">
    <source>
        <dbReference type="SMART" id="SM00596"/>
    </source>
</evidence>
<evidence type="ECO:0000313" key="4">
    <source>
        <dbReference type="Proteomes" id="UP001153954"/>
    </source>
</evidence>